<dbReference type="GO" id="GO:0016787">
    <property type="term" value="F:hydrolase activity"/>
    <property type="evidence" value="ECO:0007669"/>
    <property type="project" value="UniProtKB-KW"/>
</dbReference>
<dbReference type="RefSeq" id="WP_137343632.1">
    <property type="nucleotide sequence ID" value="NZ_BSQH01000004.1"/>
</dbReference>
<keyword evidence="1 4" id="KW-0378">Hydrolase</keyword>
<evidence type="ECO:0000259" key="3">
    <source>
        <dbReference type="Pfam" id="PF20434"/>
    </source>
</evidence>
<dbReference type="InterPro" id="IPR050300">
    <property type="entry name" value="GDXG_lipolytic_enzyme"/>
</dbReference>
<organism evidence="4 5">
    <name type="scientific">Dyadobacter frigoris</name>
    <dbReference type="NCBI Taxonomy" id="2576211"/>
    <lineage>
        <taxon>Bacteria</taxon>
        <taxon>Pseudomonadati</taxon>
        <taxon>Bacteroidota</taxon>
        <taxon>Cytophagia</taxon>
        <taxon>Cytophagales</taxon>
        <taxon>Spirosomataceae</taxon>
        <taxon>Dyadobacter</taxon>
    </lineage>
</organism>
<dbReference type="InterPro" id="IPR049492">
    <property type="entry name" value="BD-FAE-like_dom"/>
</dbReference>
<keyword evidence="2" id="KW-0812">Transmembrane</keyword>
<protein>
    <submittedName>
        <fullName evidence="4">Alpha/beta hydrolase</fullName>
    </submittedName>
</protein>
<dbReference type="SUPFAM" id="SSF53474">
    <property type="entry name" value="alpha/beta-Hydrolases"/>
    <property type="match status" value="1"/>
</dbReference>
<dbReference type="EMBL" id="SZVO01000019">
    <property type="protein sequence ID" value="TKT87467.1"/>
    <property type="molecule type" value="Genomic_DNA"/>
</dbReference>
<dbReference type="Proteomes" id="UP000304900">
    <property type="component" value="Unassembled WGS sequence"/>
</dbReference>
<feature type="domain" description="BD-FAE-like" evidence="3">
    <location>
        <begin position="139"/>
        <end position="331"/>
    </location>
</feature>
<evidence type="ECO:0000313" key="4">
    <source>
        <dbReference type="EMBL" id="TKT87467.1"/>
    </source>
</evidence>
<evidence type="ECO:0000256" key="2">
    <source>
        <dbReference type="SAM" id="Phobius"/>
    </source>
</evidence>
<dbReference type="OrthoDB" id="9777975at2"/>
<feature type="transmembrane region" description="Helical" evidence="2">
    <location>
        <begin position="36"/>
        <end position="52"/>
    </location>
</feature>
<dbReference type="InterPro" id="IPR029058">
    <property type="entry name" value="AB_hydrolase_fold"/>
</dbReference>
<keyword evidence="2" id="KW-1133">Transmembrane helix</keyword>
<dbReference type="AlphaFoldDB" id="A0A4U6CUZ7"/>
<evidence type="ECO:0000256" key="1">
    <source>
        <dbReference type="ARBA" id="ARBA00022801"/>
    </source>
</evidence>
<proteinExistence type="predicted"/>
<name>A0A4U6CUZ7_9BACT</name>
<dbReference type="Gene3D" id="3.40.50.1820">
    <property type="entry name" value="alpha/beta hydrolase"/>
    <property type="match status" value="1"/>
</dbReference>
<gene>
    <name evidence="4" type="ORF">FDK13_29565</name>
</gene>
<reference evidence="4 5" key="1">
    <citation type="submission" date="2019-05" db="EMBL/GenBank/DDBJ databases">
        <title>Dyadobacter AR-3-8 sp. nov., isolated from arctic soil.</title>
        <authorList>
            <person name="Chaudhary D.K."/>
        </authorList>
    </citation>
    <scope>NUCLEOTIDE SEQUENCE [LARGE SCALE GENOMIC DNA]</scope>
    <source>
        <strain evidence="4 5">AR-3-8</strain>
    </source>
</reference>
<dbReference type="PANTHER" id="PTHR48081">
    <property type="entry name" value="AB HYDROLASE SUPERFAMILY PROTEIN C4A8.06C"/>
    <property type="match status" value="1"/>
</dbReference>
<accession>A0A4U6CUZ7</accession>
<comment type="caution">
    <text evidence="4">The sequence shown here is derived from an EMBL/GenBank/DDBJ whole genome shotgun (WGS) entry which is preliminary data.</text>
</comment>
<keyword evidence="5" id="KW-1185">Reference proteome</keyword>
<keyword evidence="2" id="KW-0472">Membrane</keyword>
<feature type="transmembrane region" description="Helical" evidence="2">
    <location>
        <begin position="59"/>
        <end position="77"/>
    </location>
</feature>
<evidence type="ECO:0000313" key="5">
    <source>
        <dbReference type="Proteomes" id="UP000304900"/>
    </source>
</evidence>
<sequence length="377" mass="42334">MVKLILTIILFLISLLTVLPAPAFYLWLLAIAVDEFPWIFAAIILVIIFINFRSSSYQLPTMILAIISLGLYLSPVFRSYLVGRELEKNLAVAFGKEIKKGAFEFRPFSYTQMFKPKEKTPCQSVSYYKNGKTDLKLDFYPSQIKGKKPCVIIVHGGSWKSGDSQQLPELNSYLAKNGYHVAAINYRLAPEFQSPAPVKDISNAFRFLKEKSTEWNIDTTNFILLGRSAGAQIALLAGYSLKEPGLKGIVDLYGPADMVWGYSIPSNPLIMDSRKVMEDYLGGGYSGHPEKFEKSSPLLFVTKQSPPTLLIHGKNDVLVAYEHSKRLNAKLEENGVKHYLITLPWATHAFDYNLYGPGGQISTYAIMYFLKSVTEQP</sequence>
<dbReference type="Pfam" id="PF20434">
    <property type="entry name" value="BD-FAE"/>
    <property type="match status" value="1"/>
</dbReference>